<dbReference type="Gene3D" id="3.40.50.720">
    <property type="entry name" value="NAD(P)-binding Rossmann-like Domain"/>
    <property type="match status" value="1"/>
</dbReference>
<keyword evidence="7" id="KW-1185">Reference proteome</keyword>
<dbReference type="InterPro" id="IPR057326">
    <property type="entry name" value="KR_dom"/>
</dbReference>
<dbReference type="InterPro" id="IPR002347">
    <property type="entry name" value="SDR_fam"/>
</dbReference>
<dbReference type="PRINTS" id="PR00080">
    <property type="entry name" value="SDRFAMILY"/>
</dbReference>
<feature type="domain" description="Ketoreductase" evidence="5">
    <location>
        <begin position="40"/>
        <end position="228"/>
    </location>
</feature>
<comment type="caution">
    <text evidence="6">The sequence shown here is derived from an EMBL/GenBank/DDBJ whole genome shotgun (WGS) entry which is preliminary data.</text>
</comment>
<dbReference type="CDD" id="cd05233">
    <property type="entry name" value="SDR_c"/>
    <property type="match status" value="1"/>
</dbReference>
<dbReference type="Pfam" id="PF00106">
    <property type="entry name" value="adh_short"/>
    <property type="match status" value="1"/>
</dbReference>
<proteinExistence type="inferred from homology"/>
<keyword evidence="2" id="KW-0521">NADP</keyword>
<comment type="similarity">
    <text evidence="1 4">Belongs to the short-chain dehydrogenases/reductases (SDR) family.</text>
</comment>
<dbReference type="SUPFAM" id="SSF51735">
    <property type="entry name" value="NAD(P)-binding Rossmann-fold domains"/>
    <property type="match status" value="1"/>
</dbReference>
<evidence type="ECO:0000313" key="7">
    <source>
        <dbReference type="Proteomes" id="UP001396898"/>
    </source>
</evidence>
<dbReference type="Proteomes" id="UP001396898">
    <property type="component" value="Unassembled WGS sequence"/>
</dbReference>
<dbReference type="EMBL" id="JAQQWI010000016">
    <property type="protein sequence ID" value="KAK8008133.1"/>
    <property type="molecule type" value="Genomic_DNA"/>
</dbReference>
<evidence type="ECO:0000256" key="1">
    <source>
        <dbReference type="ARBA" id="ARBA00006484"/>
    </source>
</evidence>
<reference evidence="6 7" key="1">
    <citation type="submission" date="2023-01" db="EMBL/GenBank/DDBJ databases">
        <title>Analysis of 21 Apiospora genomes using comparative genomics revels a genus with tremendous synthesis potential of carbohydrate active enzymes and secondary metabolites.</title>
        <authorList>
            <person name="Sorensen T."/>
        </authorList>
    </citation>
    <scope>NUCLEOTIDE SEQUENCE [LARGE SCALE GENOMIC DNA]</scope>
    <source>
        <strain evidence="6 7">CBS 20057</strain>
    </source>
</reference>
<evidence type="ECO:0000259" key="5">
    <source>
        <dbReference type="SMART" id="SM00822"/>
    </source>
</evidence>
<dbReference type="PANTHER" id="PTHR43391:SF14">
    <property type="entry name" value="DEHYDROGENASE_REDUCTASE SDR FAMILY PROTEIN 7-LIKE"/>
    <property type="match status" value="1"/>
</dbReference>
<sequence length="301" mass="32683">MPAPLEQASTNVSAVADFCQKRHSDTYPFIDPAKADLSDQTVVITGASRGIGRATAFSFVRAGCRRLVVTARSPPQDLAAELQKEAQEVRGAEIDVLPLAVDVTDDASVEAAAKEVAAHFGGVVDTLINNAGYLSAGDLMGEGDAAEWLQCAEVNIKGLYRVSRHFLPLVLKSATARTVINVGSAGAHYIVPGMSAYQTTKFTLCRLTEFMALEYQDKGLVAVAAHPGCLRTELACNLPAAYHELLSDAPALPGDTFTWLARERRDWLSGRYVEANWDMEELEGKREDVVKRDVLKFRLTL</sequence>
<accession>A0ABR1RD32</accession>
<evidence type="ECO:0000313" key="6">
    <source>
        <dbReference type="EMBL" id="KAK8008133.1"/>
    </source>
</evidence>
<gene>
    <name evidence="6" type="ORF">PG991_010684</name>
</gene>
<evidence type="ECO:0000256" key="2">
    <source>
        <dbReference type="ARBA" id="ARBA00022857"/>
    </source>
</evidence>
<evidence type="ECO:0000256" key="3">
    <source>
        <dbReference type="ARBA" id="ARBA00023002"/>
    </source>
</evidence>
<dbReference type="SMART" id="SM00822">
    <property type="entry name" value="PKS_KR"/>
    <property type="match status" value="1"/>
</dbReference>
<protein>
    <recommendedName>
        <fullName evidence="5">Ketoreductase domain-containing protein</fullName>
    </recommendedName>
</protein>
<dbReference type="InterPro" id="IPR036291">
    <property type="entry name" value="NAD(P)-bd_dom_sf"/>
</dbReference>
<dbReference type="PRINTS" id="PR00081">
    <property type="entry name" value="GDHRDH"/>
</dbReference>
<organism evidence="6 7">
    <name type="scientific">Apiospora marii</name>
    <dbReference type="NCBI Taxonomy" id="335849"/>
    <lineage>
        <taxon>Eukaryota</taxon>
        <taxon>Fungi</taxon>
        <taxon>Dikarya</taxon>
        <taxon>Ascomycota</taxon>
        <taxon>Pezizomycotina</taxon>
        <taxon>Sordariomycetes</taxon>
        <taxon>Xylariomycetidae</taxon>
        <taxon>Amphisphaeriales</taxon>
        <taxon>Apiosporaceae</taxon>
        <taxon>Apiospora</taxon>
    </lineage>
</organism>
<dbReference type="PANTHER" id="PTHR43391">
    <property type="entry name" value="RETINOL DEHYDROGENASE-RELATED"/>
    <property type="match status" value="1"/>
</dbReference>
<name>A0ABR1RD32_9PEZI</name>
<evidence type="ECO:0000256" key="4">
    <source>
        <dbReference type="RuleBase" id="RU000363"/>
    </source>
</evidence>
<keyword evidence="3" id="KW-0560">Oxidoreductase</keyword>